<protein>
    <submittedName>
        <fullName evidence="1">Uncharacterized protein</fullName>
    </submittedName>
</protein>
<gene>
    <name evidence="1" type="ORF">TBK1r_21340</name>
</gene>
<organism evidence="1 2">
    <name type="scientific">Stieleria magnilauensis</name>
    <dbReference type="NCBI Taxonomy" id="2527963"/>
    <lineage>
        <taxon>Bacteria</taxon>
        <taxon>Pseudomonadati</taxon>
        <taxon>Planctomycetota</taxon>
        <taxon>Planctomycetia</taxon>
        <taxon>Pirellulales</taxon>
        <taxon>Pirellulaceae</taxon>
        <taxon>Stieleria</taxon>
    </lineage>
</organism>
<reference evidence="1 2" key="1">
    <citation type="submission" date="2019-02" db="EMBL/GenBank/DDBJ databases">
        <title>Deep-cultivation of Planctomycetes and their phenomic and genomic characterization uncovers novel biology.</title>
        <authorList>
            <person name="Wiegand S."/>
            <person name="Jogler M."/>
            <person name="Boedeker C."/>
            <person name="Pinto D."/>
            <person name="Vollmers J."/>
            <person name="Rivas-Marin E."/>
            <person name="Kohn T."/>
            <person name="Peeters S.H."/>
            <person name="Heuer A."/>
            <person name="Rast P."/>
            <person name="Oberbeckmann S."/>
            <person name="Bunk B."/>
            <person name="Jeske O."/>
            <person name="Meyerdierks A."/>
            <person name="Storesund J.E."/>
            <person name="Kallscheuer N."/>
            <person name="Luecker S."/>
            <person name="Lage O.M."/>
            <person name="Pohl T."/>
            <person name="Merkel B.J."/>
            <person name="Hornburger P."/>
            <person name="Mueller R.-W."/>
            <person name="Bruemmer F."/>
            <person name="Labrenz M."/>
            <person name="Spormann A.M."/>
            <person name="Op den Camp H."/>
            <person name="Overmann J."/>
            <person name="Amann R."/>
            <person name="Jetten M.S.M."/>
            <person name="Mascher T."/>
            <person name="Medema M.H."/>
            <person name="Devos D.P."/>
            <person name="Kaster A.-K."/>
            <person name="Ovreas L."/>
            <person name="Rohde M."/>
            <person name="Galperin M.Y."/>
            <person name="Jogler C."/>
        </authorList>
    </citation>
    <scope>NUCLEOTIDE SEQUENCE [LARGE SCALE GENOMIC DNA]</scope>
    <source>
        <strain evidence="1 2">TBK1r</strain>
    </source>
</reference>
<dbReference type="Proteomes" id="UP000318081">
    <property type="component" value="Chromosome"/>
</dbReference>
<accession>A0ABX5XTI0</accession>
<name>A0ABX5XTI0_9BACT</name>
<evidence type="ECO:0000313" key="1">
    <source>
        <dbReference type="EMBL" id="QDV83199.1"/>
    </source>
</evidence>
<keyword evidence="2" id="KW-1185">Reference proteome</keyword>
<evidence type="ECO:0000313" key="2">
    <source>
        <dbReference type="Proteomes" id="UP000318081"/>
    </source>
</evidence>
<sequence length="63" mass="7215">MNAIKTTAICDYNDDKQSVSLLGKFSSKVQDRHLCKLAVVYVRQSTQRRNRTPEPVSDVWLTC</sequence>
<proteinExistence type="predicted"/>
<dbReference type="EMBL" id="CP036432">
    <property type="protein sequence ID" value="QDV83199.1"/>
    <property type="molecule type" value="Genomic_DNA"/>
</dbReference>